<evidence type="ECO:0000313" key="6">
    <source>
        <dbReference type="EMBL" id="RST98000.1"/>
    </source>
</evidence>
<dbReference type="InterPro" id="IPR006500">
    <property type="entry name" value="Helicase_put_C_phage/plasmid"/>
</dbReference>
<protein>
    <submittedName>
        <fullName evidence="5">DNA primase</fullName>
    </submittedName>
</protein>
<name>A0A429ZVC8_9ENTE</name>
<dbReference type="Gene3D" id="3.40.50.300">
    <property type="entry name" value="P-loop containing nucleotide triphosphate hydrolases"/>
    <property type="match status" value="1"/>
</dbReference>
<keyword evidence="2" id="KW-0378">Hydrolase</keyword>
<dbReference type="PROSITE" id="PS51206">
    <property type="entry name" value="SF3_HELICASE_1"/>
    <property type="match status" value="1"/>
</dbReference>
<dbReference type="InterPro" id="IPR045455">
    <property type="entry name" value="NrS-1_pol-like_helicase"/>
</dbReference>
<reference evidence="5 7" key="1">
    <citation type="submission" date="2017-05" db="EMBL/GenBank/DDBJ databases">
        <title>Vagococcus spp. assemblies.</title>
        <authorList>
            <person name="Gulvik C.A."/>
        </authorList>
    </citation>
    <scope>NUCLEOTIDE SEQUENCE [LARGE SCALE GENOMIC DNA]</scope>
    <source>
        <strain evidence="5 7">NCFB 2777</strain>
    </source>
</reference>
<accession>A0A429ZVC8</accession>
<evidence type="ECO:0000256" key="1">
    <source>
        <dbReference type="ARBA" id="ARBA00022741"/>
    </source>
</evidence>
<evidence type="ECO:0000256" key="3">
    <source>
        <dbReference type="ARBA" id="ARBA00022840"/>
    </source>
</evidence>
<dbReference type="EMBL" id="NGJU01000001">
    <property type="protein sequence ID" value="RST97739.1"/>
    <property type="molecule type" value="Genomic_DNA"/>
</dbReference>
<dbReference type="GO" id="GO:0005524">
    <property type="term" value="F:ATP binding"/>
    <property type="evidence" value="ECO:0007669"/>
    <property type="project" value="UniProtKB-KW"/>
</dbReference>
<dbReference type="InterPro" id="IPR014015">
    <property type="entry name" value="Helicase_SF3_DNA-vir"/>
</dbReference>
<organism evidence="5 7">
    <name type="scientific">Vagococcus salmoninarum</name>
    <dbReference type="NCBI Taxonomy" id="2739"/>
    <lineage>
        <taxon>Bacteria</taxon>
        <taxon>Bacillati</taxon>
        <taxon>Bacillota</taxon>
        <taxon>Bacilli</taxon>
        <taxon>Lactobacillales</taxon>
        <taxon>Enterococcaceae</taxon>
        <taxon>Vagococcus</taxon>
    </lineage>
</organism>
<comment type="caution">
    <text evidence="5">The sequence shown here is derived from an EMBL/GenBank/DDBJ whole genome shotgun (WGS) entry which is preliminary data.</text>
</comment>
<keyword evidence="7" id="KW-1185">Reference proteome</keyword>
<dbReference type="OrthoDB" id="9763644at2"/>
<dbReference type="NCBIfam" id="TIGR01613">
    <property type="entry name" value="primase_Cterm"/>
    <property type="match status" value="1"/>
</dbReference>
<keyword evidence="1" id="KW-0547">Nucleotide-binding</keyword>
<dbReference type="PANTHER" id="PTHR35372:SF2">
    <property type="entry name" value="SF3 HELICASE DOMAIN-CONTAINING PROTEIN"/>
    <property type="match status" value="1"/>
</dbReference>
<feature type="domain" description="SF3 helicase" evidence="4">
    <location>
        <begin position="185"/>
        <end position="343"/>
    </location>
</feature>
<dbReference type="EMBL" id="NGJU01000001">
    <property type="protein sequence ID" value="RST98000.1"/>
    <property type="molecule type" value="Genomic_DNA"/>
</dbReference>
<dbReference type="Pfam" id="PF08706">
    <property type="entry name" value="D5_N"/>
    <property type="match status" value="1"/>
</dbReference>
<dbReference type="GO" id="GO:0016787">
    <property type="term" value="F:hydrolase activity"/>
    <property type="evidence" value="ECO:0007669"/>
    <property type="project" value="UniProtKB-KW"/>
</dbReference>
<dbReference type="Proteomes" id="UP000287239">
    <property type="component" value="Unassembled WGS sequence"/>
</dbReference>
<gene>
    <name evidence="5" type="ORF">CBF35_00160</name>
    <name evidence="6" type="ORF">CBF35_01540</name>
</gene>
<dbReference type="SUPFAM" id="SSF52540">
    <property type="entry name" value="P-loop containing nucleoside triphosphate hydrolases"/>
    <property type="match status" value="1"/>
</dbReference>
<dbReference type="InterPro" id="IPR014818">
    <property type="entry name" value="Phage/plasmid_primase_P4_C"/>
</dbReference>
<evidence type="ECO:0000256" key="2">
    <source>
        <dbReference type="ARBA" id="ARBA00022801"/>
    </source>
</evidence>
<evidence type="ECO:0000313" key="7">
    <source>
        <dbReference type="Proteomes" id="UP000287239"/>
    </source>
</evidence>
<dbReference type="PANTHER" id="PTHR35372">
    <property type="entry name" value="ATP BINDING PROTEIN-RELATED"/>
    <property type="match status" value="1"/>
</dbReference>
<sequence length="471" mass="54431">MKEVNENIVEFIQKAKPALEKKISDTPSWLVTDEKGVEKVVAQKLAHVLMKEIPIIRVSSFSQGARFDKVTGTWRMDNLSEYLDSVITDELESVGKWSQSKLAEVKRFIMIKTYDREAKSNPFDHSKPHLVSFKNGTYNFKTQQLQPHNPKDYIFQSHNFELDINEEHLPTKTLSWLEELTGDNTSAKYLIEMIGYCFYRSYAPFQSITILIGAGGNGKSVFLNHLTKVLNDENVSNASLTDLGNKNNRFATSMLYQKLANIFADISADFIDSTGLLKALTGNDMLFAEYKGQDPFMFKNFAKLIFSANTLPQFNDFSLGFDRRLYVVPFNVVIGKEFKQKHDLKAIEQEIPQFAYYCLKAFSEAMERGQLSLSEPMIKAKEEWLKEANHLSRFIDDYCRIDEEAKTGDSTRNIFDKYRDFCFDENIKSLSQPKFNRQLENLGIIKKTIRQDNTRVARYIKLFLKNDYDLD</sequence>
<keyword evidence="3" id="KW-0067">ATP-binding</keyword>
<evidence type="ECO:0000313" key="5">
    <source>
        <dbReference type="EMBL" id="RST97739.1"/>
    </source>
</evidence>
<dbReference type="AlphaFoldDB" id="A0A429ZVC8"/>
<dbReference type="InterPro" id="IPR051620">
    <property type="entry name" value="ORF904-like_C"/>
</dbReference>
<evidence type="ECO:0000259" key="4">
    <source>
        <dbReference type="PROSITE" id="PS51206"/>
    </source>
</evidence>
<dbReference type="Pfam" id="PF19263">
    <property type="entry name" value="DUF5906"/>
    <property type="match status" value="1"/>
</dbReference>
<dbReference type="InterPro" id="IPR027417">
    <property type="entry name" value="P-loop_NTPase"/>
</dbReference>
<proteinExistence type="predicted"/>
<dbReference type="SMART" id="SM00885">
    <property type="entry name" value="D5_N"/>
    <property type="match status" value="1"/>
</dbReference>